<protein>
    <submittedName>
        <fullName evidence="2">Uncharacterized protein MANES_15G156500</fullName>
    </submittedName>
</protein>
<feature type="transmembrane region" description="Helical" evidence="1">
    <location>
        <begin position="21"/>
        <end position="42"/>
    </location>
</feature>
<dbReference type="EMBL" id="GGEC01077941">
    <property type="protein sequence ID" value="MBX58425.1"/>
    <property type="molecule type" value="Transcribed_RNA"/>
</dbReference>
<organism evidence="2">
    <name type="scientific">Rhizophora mucronata</name>
    <name type="common">Asiatic mangrove</name>
    <dbReference type="NCBI Taxonomy" id="61149"/>
    <lineage>
        <taxon>Eukaryota</taxon>
        <taxon>Viridiplantae</taxon>
        <taxon>Streptophyta</taxon>
        <taxon>Embryophyta</taxon>
        <taxon>Tracheophyta</taxon>
        <taxon>Spermatophyta</taxon>
        <taxon>Magnoliopsida</taxon>
        <taxon>eudicotyledons</taxon>
        <taxon>Gunneridae</taxon>
        <taxon>Pentapetalae</taxon>
        <taxon>rosids</taxon>
        <taxon>fabids</taxon>
        <taxon>Malpighiales</taxon>
        <taxon>Rhizophoraceae</taxon>
        <taxon>Rhizophora</taxon>
    </lineage>
</organism>
<reference evidence="2" key="1">
    <citation type="submission" date="2018-02" db="EMBL/GenBank/DDBJ databases">
        <title>Rhizophora mucronata_Transcriptome.</title>
        <authorList>
            <person name="Meera S.P."/>
            <person name="Sreeshan A."/>
            <person name="Augustine A."/>
        </authorList>
    </citation>
    <scope>NUCLEOTIDE SEQUENCE</scope>
    <source>
        <tissue evidence="2">Leaf</tissue>
    </source>
</reference>
<keyword evidence="1" id="KW-1133">Transmembrane helix</keyword>
<proteinExistence type="predicted"/>
<keyword evidence="1" id="KW-0812">Transmembrane</keyword>
<keyword evidence="1" id="KW-0472">Membrane</keyword>
<evidence type="ECO:0000313" key="2">
    <source>
        <dbReference type="EMBL" id="MBX58425.1"/>
    </source>
</evidence>
<sequence>MNKVQMSNSNMQKQIAFTQTILFFQSTLSYMTTIASFALYALEHSTNGRSTNEVGCQNHVFDVYYTWTPGKPNVLVRKQTLFTM</sequence>
<name>A0A2P2PUM7_RHIMU</name>
<evidence type="ECO:0000256" key="1">
    <source>
        <dbReference type="SAM" id="Phobius"/>
    </source>
</evidence>
<dbReference type="AlphaFoldDB" id="A0A2P2PUM7"/>
<accession>A0A2P2PUM7</accession>